<protein>
    <recommendedName>
        <fullName evidence="1">DNA mimic protein DMP19 C-terminal domain-containing protein</fullName>
    </recommendedName>
</protein>
<dbReference type="EMBL" id="LLYB01000091">
    <property type="protein sequence ID" value="KRR19829.1"/>
    <property type="molecule type" value="Genomic_DNA"/>
</dbReference>
<sequence length="195" mass="22178">MCVSKIPCVRCNAPILQATADSTGGLCMPCKAGTREALEAGKRRIREEREQELTDPLRKLWRDLVRRVYDTKDGFAGLSEAEKQYFAVGLLDGDIYNGGFDQYFFNSSSTYYSHAVLGLESMGASQALALLQRAKHVLFAFNEVPEDTDRRRATLRKNTSESHALRLRQLDELYWKDPDGLQRRSEAFAQRHKLV</sequence>
<dbReference type="InterPro" id="IPR025402">
    <property type="entry name" value="DMP19_C"/>
</dbReference>
<comment type="caution">
    <text evidence="2">The sequence shown here is derived from an EMBL/GenBank/DDBJ whole genome shotgun (WGS) entry which is preliminary data.</text>
</comment>
<evidence type="ECO:0000313" key="3">
    <source>
        <dbReference type="Proteomes" id="UP000051660"/>
    </source>
</evidence>
<evidence type="ECO:0000259" key="1">
    <source>
        <dbReference type="Pfam" id="PF14300"/>
    </source>
</evidence>
<proteinExistence type="predicted"/>
<evidence type="ECO:0000313" key="2">
    <source>
        <dbReference type="EMBL" id="KRR19829.1"/>
    </source>
</evidence>
<dbReference type="Pfam" id="PF14300">
    <property type="entry name" value="DMP19"/>
    <property type="match status" value="1"/>
</dbReference>
<name>A0A0R3MPE3_9BRAD</name>
<reference evidence="2 3" key="1">
    <citation type="submission" date="2014-03" db="EMBL/GenBank/DDBJ databases">
        <title>Bradyrhizobium valentinum sp. nov., isolated from effective nodules of Lupinus mariae-josephae, a lupine endemic of basic-lime soils in Eastern Spain.</title>
        <authorList>
            <person name="Duran D."/>
            <person name="Rey L."/>
            <person name="Navarro A."/>
            <person name="Busquets A."/>
            <person name="Imperial J."/>
            <person name="Ruiz-Argueso T."/>
        </authorList>
    </citation>
    <scope>NUCLEOTIDE SEQUENCE [LARGE SCALE GENOMIC DNA]</scope>
    <source>
        <strain evidence="2 3">CCBAU 23086</strain>
    </source>
</reference>
<dbReference type="Proteomes" id="UP000051660">
    <property type="component" value="Unassembled WGS sequence"/>
</dbReference>
<feature type="domain" description="DNA mimic protein DMP19 C-terminal" evidence="1">
    <location>
        <begin position="77"/>
        <end position="192"/>
    </location>
</feature>
<accession>A0A0R3MPE3</accession>
<organism evidence="2 3">
    <name type="scientific">Bradyrhizobium lablabi</name>
    <dbReference type="NCBI Taxonomy" id="722472"/>
    <lineage>
        <taxon>Bacteria</taxon>
        <taxon>Pseudomonadati</taxon>
        <taxon>Pseudomonadota</taxon>
        <taxon>Alphaproteobacteria</taxon>
        <taxon>Hyphomicrobiales</taxon>
        <taxon>Nitrobacteraceae</taxon>
        <taxon>Bradyrhizobium</taxon>
    </lineage>
</organism>
<dbReference type="AlphaFoldDB" id="A0A0R3MPE3"/>
<dbReference type="OrthoDB" id="2216871at2"/>
<dbReference type="Gene3D" id="1.20.1420.60">
    <property type="match status" value="1"/>
</dbReference>
<gene>
    <name evidence="2" type="ORF">CQ14_38975</name>
</gene>